<dbReference type="EMBL" id="JBHFFA010000001">
    <property type="protein sequence ID" value="KAL2649257.1"/>
    <property type="molecule type" value="Genomic_DNA"/>
</dbReference>
<dbReference type="AlphaFoldDB" id="A0ABD1ZD03"/>
<evidence type="ECO:0000313" key="3">
    <source>
        <dbReference type="Proteomes" id="UP001605036"/>
    </source>
</evidence>
<accession>A0ABD1ZD03</accession>
<proteinExistence type="predicted"/>
<comment type="caution">
    <text evidence="2">The sequence shown here is derived from an EMBL/GenBank/DDBJ whole genome shotgun (WGS) entry which is preliminary data.</text>
</comment>
<organism evidence="2 3">
    <name type="scientific">Riccia fluitans</name>
    <dbReference type="NCBI Taxonomy" id="41844"/>
    <lineage>
        <taxon>Eukaryota</taxon>
        <taxon>Viridiplantae</taxon>
        <taxon>Streptophyta</taxon>
        <taxon>Embryophyta</taxon>
        <taxon>Marchantiophyta</taxon>
        <taxon>Marchantiopsida</taxon>
        <taxon>Marchantiidae</taxon>
        <taxon>Marchantiales</taxon>
        <taxon>Ricciaceae</taxon>
        <taxon>Riccia</taxon>
    </lineage>
</organism>
<feature type="region of interest" description="Disordered" evidence="1">
    <location>
        <begin position="51"/>
        <end position="92"/>
    </location>
</feature>
<reference evidence="2 3" key="1">
    <citation type="submission" date="2024-09" db="EMBL/GenBank/DDBJ databases">
        <title>Chromosome-scale assembly of Riccia fluitans.</title>
        <authorList>
            <person name="Paukszto L."/>
            <person name="Sawicki J."/>
            <person name="Karawczyk K."/>
            <person name="Piernik-Szablinska J."/>
            <person name="Szczecinska M."/>
            <person name="Mazdziarz M."/>
        </authorList>
    </citation>
    <scope>NUCLEOTIDE SEQUENCE [LARGE SCALE GENOMIC DNA]</scope>
    <source>
        <strain evidence="2">Rf_01</strain>
        <tissue evidence="2">Aerial parts of the thallus</tissue>
    </source>
</reference>
<keyword evidence="3" id="KW-1185">Reference proteome</keyword>
<protein>
    <submittedName>
        <fullName evidence="2">Uncharacterized protein</fullName>
    </submittedName>
</protein>
<evidence type="ECO:0000313" key="2">
    <source>
        <dbReference type="EMBL" id="KAL2649257.1"/>
    </source>
</evidence>
<name>A0ABD1ZD03_9MARC</name>
<sequence>MEVRSIMTRKLQQHAPVILITPRPPLQKHWFWTSARDQVGEEKRGLAAVDVPSQGNRPLMPRSALPYLVQTPPPTDCHSRSASSLGPVTILH</sequence>
<evidence type="ECO:0000256" key="1">
    <source>
        <dbReference type="SAM" id="MobiDB-lite"/>
    </source>
</evidence>
<dbReference type="Proteomes" id="UP001605036">
    <property type="component" value="Unassembled WGS sequence"/>
</dbReference>
<gene>
    <name evidence="2" type="ORF">R1flu_017385</name>
</gene>